<dbReference type="Proteomes" id="UP000030747">
    <property type="component" value="Unassembled WGS sequence"/>
</dbReference>
<dbReference type="GO" id="GO:0004674">
    <property type="term" value="F:protein serine/threonine kinase activity"/>
    <property type="evidence" value="ECO:0007669"/>
    <property type="project" value="UniProtKB-KW"/>
</dbReference>
<evidence type="ECO:0000256" key="6">
    <source>
        <dbReference type="PIRSR" id="PIRSR630616-1"/>
    </source>
</evidence>
<name>U6KQW5_EIMTE</name>
<evidence type="ECO:0000256" key="8">
    <source>
        <dbReference type="PIRSR" id="PIRSR630616-3"/>
    </source>
</evidence>
<feature type="active site" description="Proton acceptor" evidence="6">
    <location>
        <position position="20"/>
    </location>
</feature>
<reference evidence="11" key="2">
    <citation type="submission" date="2013-10" db="EMBL/GenBank/DDBJ databases">
        <authorList>
            <person name="Aslett M."/>
        </authorList>
    </citation>
    <scope>NUCLEOTIDE SEQUENCE [LARGE SCALE GENOMIC DNA]</scope>
    <source>
        <strain evidence="11">Houghton</strain>
    </source>
</reference>
<organism evidence="11 12">
    <name type="scientific">Eimeria tenella</name>
    <name type="common">Coccidian parasite</name>
    <dbReference type="NCBI Taxonomy" id="5802"/>
    <lineage>
        <taxon>Eukaryota</taxon>
        <taxon>Sar</taxon>
        <taxon>Alveolata</taxon>
        <taxon>Apicomplexa</taxon>
        <taxon>Conoidasida</taxon>
        <taxon>Coccidia</taxon>
        <taxon>Eucoccidiorida</taxon>
        <taxon>Eimeriorina</taxon>
        <taxon>Eimeriidae</taxon>
        <taxon>Eimeria</taxon>
    </lineage>
</organism>
<dbReference type="VEuPathDB" id="ToxoDB:ETH2_1431800"/>
<evidence type="ECO:0000313" key="12">
    <source>
        <dbReference type="Proteomes" id="UP000030747"/>
    </source>
</evidence>
<feature type="region of interest" description="Disordered" evidence="9">
    <location>
        <begin position="80"/>
        <end position="104"/>
    </location>
</feature>
<feature type="region of interest" description="Disordered" evidence="9">
    <location>
        <begin position="210"/>
        <end position="261"/>
    </location>
</feature>
<sequence length="407" mass="44636">MAQLVLAVSEIHKLHFIHRDIKPDNIAFTREGHLKLLDFGLARFAPHVFEGFADSGLAEGLGSCAAPSCASTTLSTDASVQLSEKQHDHNSESGTSPAVPQTLQRPTSSLLRSICGTPMYTAPEVLLIPYPSPISSILSPEAISLMQKLVCDASVRYKRAADILAHPFFKDVNLETIFEQQQPLAADTRAYAASHYPSLFGPDGELLLQQQQQQQGGSGGSSTSSSPLREAPQHTQAAHRDKKNQLQQQQQQQKQQQQTHAGCLASLRAAARGARLAAAEQQQQQQQQQQQHHHHQRCHNSKHIPKQELSQDEEVDLLFARYPFDLRAEASRPKTEQIINDKRVQAVLHAAMQQQQQQEQLQQEEEGKQGEAADAAAAATAAAAAAREAERKGRSSRQPPQCKGPAL</sequence>
<dbReference type="SMART" id="SM00220">
    <property type="entry name" value="S_TKc"/>
    <property type="match status" value="1"/>
</dbReference>
<protein>
    <submittedName>
        <fullName evidence="11">AGC kinase, putative</fullName>
    </submittedName>
</protein>
<dbReference type="PROSITE" id="PS50011">
    <property type="entry name" value="PROTEIN_KINASE_DOM"/>
    <property type="match status" value="1"/>
</dbReference>
<gene>
    <name evidence="11" type="ORF">ETH_00028615</name>
</gene>
<keyword evidence="3 7" id="KW-0547">Nucleotide-binding</keyword>
<dbReference type="Gene3D" id="1.10.510.10">
    <property type="entry name" value="Transferase(Phosphotransferase) domain 1"/>
    <property type="match status" value="1"/>
</dbReference>
<dbReference type="RefSeq" id="XP_013231116.1">
    <property type="nucleotide sequence ID" value="XM_013375662.1"/>
</dbReference>
<dbReference type="OrthoDB" id="354660at2759"/>
<evidence type="ECO:0000256" key="3">
    <source>
        <dbReference type="ARBA" id="ARBA00022741"/>
    </source>
</evidence>
<feature type="compositionally biased region" description="Low complexity" evidence="9">
    <location>
        <begin position="372"/>
        <end position="386"/>
    </location>
</feature>
<proteinExistence type="predicted"/>
<keyword evidence="12" id="KW-1185">Reference proteome</keyword>
<evidence type="ECO:0000256" key="7">
    <source>
        <dbReference type="PIRSR" id="PIRSR630616-2"/>
    </source>
</evidence>
<dbReference type="VEuPathDB" id="ToxoDB:ETH_00028615"/>
<keyword evidence="2" id="KW-0808">Transferase</keyword>
<dbReference type="InterPro" id="IPR030616">
    <property type="entry name" value="Aur-like"/>
</dbReference>
<feature type="compositionally biased region" description="Basic residues" evidence="9">
    <location>
        <begin position="291"/>
        <end position="304"/>
    </location>
</feature>
<feature type="cross-link" description="Glycyl lysine isopeptide (Lys-Gly) (interchain with G-Cter in SUMO2)" evidence="8">
    <location>
        <position position="22"/>
    </location>
</feature>
<feature type="region of interest" description="Disordered" evidence="9">
    <location>
        <begin position="274"/>
        <end position="308"/>
    </location>
</feature>
<dbReference type="InterPro" id="IPR011009">
    <property type="entry name" value="Kinase-like_dom_sf"/>
</dbReference>
<evidence type="ECO:0000256" key="1">
    <source>
        <dbReference type="ARBA" id="ARBA00022527"/>
    </source>
</evidence>
<dbReference type="AlphaFoldDB" id="U6KQW5"/>
<dbReference type="InterPro" id="IPR000719">
    <property type="entry name" value="Prot_kinase_dom"/>
</dbReference>
<accession>U6KQW5</accession>
<dbReference type="OMA" id="CHNSKHI"/>
<feature type="compositionally biased region" description="Low complexity" evidence="9">
    <location>
        <begin position="210"/>
        <end position="226"/>
    </location>
</feature>
<feature type="compositionally biased region" description="Low complexity" evidence="9">
    <location>
        <begin position="350"/>
        <end position="361"/>
    </location>
</feature>
<keyword evidence="1" id="KW-0723">Serine/threonine-protein kinase</keyword>
<dbReference type="SUPFAM" id="SSF56112">
    <property type="entry name" value="Protein kinase-like (PK-like)"/>
    <property type="match status" value="1"/>
</dbReference>
<evidence type="ECO:0000256" key="2">
    <source>
        <dbReference type="ARBA" id="ARBA00022679"/>
    </source>
</evidence>
<evidence type="ECO:0000256" key="9">
    <source>
        <dbReference type="SAM" id="MobiDB-lite"/>
    </source>
</evidence>
<keyword evidence="5 7" id="KW-0067">ATP-binding</keyword>
<evidence type="ECO:0000256" key="4">
    <source>
        <dbReference type="ARBA" id="ARBA00022777"/>
    </source>
</evidence>
<feature type="compositionally biased region" description="Polar residues" evidence="9">
    <location>
        <begin position="92"/>
        <end position="104"/>
    </location>
</feature>
<evidence type="ECO:0000256" key="5">
    <source>
        <dbReference type="ARBA" id="ARBA00022840"/>
    </source>
</evidence>
<dbReference type="Pfam" id="PF00069">
    <property type="entry name" value="Pkinase"/>
    <property type="match status" value="1"/>
</dbReference>
<dbReference type="GO" id="GO:0005524">
    <property type="term" value="F:ATP binding"/>
    <property type="evidence" value="ECO:0007669"/>
    <property type="project" value="UniProtKB-KW"/>
</dbReference>
<feature type="compositionally biased region" description="Low complexity" evidence="9">
    <location>
        <begin position="274"/>
        <end position="290"/>
    </location>
</feature>
<keyword evidence="4 11" id="KW-0418">Kinase</keyword>
<dbReference type="EMBL" id="HG675119">
    <property type="protein sequence ID" value="CDJ40366.1"/>
    <property type="molecule type" value="Genomic_DNA"/>
</dbReference>
<dbReference type="GeneID" id="25254816"/>
<reference evidence="11" key="1">
    <citation type="submission" date="2013-10" db="EMBL/GenBank/DDBJ databases">
        <title>Genomic analysis of the causative agents of coccidiosis in chickens.</title>
        <authorList>
            <person name="Reid A.J."/>
            <person name="Blake D."/>
            <person name="Billington K."/>
            <person name="Browne H."/>
            <person name="Dunn M."/>
            <person name="Hung S."/>
            <person name="Kawahara F."/>
            <person name="Miranda-Saavedra D."/>
            <person name="Mourier T."/>
            <person name="Nagra H."/>
            <person name="Otto T.D."/>
            <person name="Rawlings N."/>
            <person name="Sanchez A."/>
            <person name="Sanders M."/>
            <person name="Subramaniam C."/>
            <person name="Tay Y."/>
            <person name="Dear P."/>
            <person name="Doerig C."/>
            <person name="Gruber A."/>
            <person name="Parkinson J."/>
            <person name="Shirley M."/>
            <person name="Wan K.L."/>
            <person name="Berriman M."/>
            <person name="Tomley F."/>
            <person name="Pain A."/>
        </authorList>
    </citation>
    <scope>NUCLEOTIDE SEQUENCE [LARGE SCALE GENOMIC DNA]</scope>
    <source>
        <strain evidence="11">Houghton</strain>
    </source>
</reference>
<feature type="binding site" evidence="7">
    <location>
        <position position="38"/>
    </location>
    <ligand>
        <name>ATP</name>
        <dbReference type="ChEBI" id="CHEBI:30616"/>
    </ligand>
</feature>
<feature type="domain" description="Protein kinase" evidence="10">
    <location>
        <begin position="1"/>
        <end position="352"/>
    </location>
</feature>
<evidence type="ECO:0000259" key="10">
    <source>
        <dbReference type="PROSITE" id="PS50011"/>
    </source>
</evidence>
<feature type="region of interest" description="Disordered" evidence="9">
    <location>
        <begin position="350"/>
        <end position="407"/>
    </location>
</feature>
<evidence type="ECO:0000313" key="11">
    <source>
        <dbReference type="EMBL" id="CDJ40366.1"/>
    </source>
</evidence>
<dbReference type="PANTHER" id="PTHR24350">
    <property type="entry name" value="SERINE/THREONINE-PROTEIN KINASE IAL-RELATED"/>
    <property type="match status" value="1"/>
</dbReference>
<feature type="compositionally biased region" description="Low complexity" evidence="9">
    <location>
        <begin position="245"/>
        <end position="261"/>
    </location>
</feature>